<dbReference type="RefSeq" id="XP_056039298.1">
    <property type="nucleotide sequence ID" value="XM_056182947.1"/>
</dbReference>
<evidence type="ECO:0000256" key="1">
    <source>
        <dbReference type="SAM" id="MobiDB-lite"/>
    </source>
</evidence>
<evidence type="ECO:0000256" key="2">
    <source>
        <dbReference type="SAM" id="SignalP"/>
    </source>
</evidence>
<feature type="chain" id="PRO_5042199511" evidence="2">
    <location>
        <begin position="26"/>
        <end position="78"/>
    </location>
</feature>
<feature type="signal peptide" evidence="2">
    <location>
        <begin position="1"/>
        <end position="25"/>
    </location>
</feature>
<organism evidence="3 4">
    <name type="scientific">Schizosaccharomyces osmophilus</name>
    <dbReference type="NCBI Taxonomy" id="2545709"/>
    <lineage>
        <taxon>Eukaryota</taxon>
        <taxon>Fungi</taxon>
        <taxon>Dikarya</taxon>
        <taxon>Ascomycota</taxon>
        <taxon>Taphrinomycotina</taxon>
        <taxon>Schizosaccharomycetes</taxon>
        <taxon>Schizosaccharomycetales</taxon>
        <taxon>Schizosaccharomycetaceae</taxon>
        <taxon>Schizosaccharomyces</taxon>
    </lineage>
</organism>
<feature type="region of interest" description="Disordered" evidence="1">
    <location>
        <begin position="40"/>
        <end position="78"/>
    </location>
</feature>
<reference evidence="3 4" key="1">
    <citation type="journal article" date="2023" name="G3 (Bethesda)">
        <title>A high-quality reference genome for the fission yeast Schizosaccharomyces osmophilus.</title>
        <authorList>
            <person name="Jia G.S."/>
            <person name="Zhang W.C."/>
            <person name="Liang Y."/>
            <person name="Liu X.H."/>
            <person name="Rhind N."/>
            <person name="Pidoux A."/>
            <person name="Brysch-Herzberg M."/>
            <person name="Du L.L."/>
        </authorList>
    </citation>
    <scope>NUCLEOTIDE SEQUENCE [LARGE SCALE GENOMIC DNA]</scope>
    <source>
        <strain evidence="3 4">CBS 15793</strain>
    </source>
</reference>
<sequence>MRSFLTSLLLMALCITLANLHGGAAGGIASALTLKRDSPTPIAEGDAEGTASGAVFRRETPNPINEGDPSAAAWGGGS</sequence>
<accession>A0AAE9WFP5</accession>
<protein>
    <submittedName>
        <fullName evidence="3">Uncharacterized protein</fullName>
    </submittedName>
</protein>
<keyword evidence="4" id="KW-1185">Reference proteome</keyword>
<dbReference type="EMBL" id="CP115613">
    <property type="protein sequence ID" value="WBW75055.1"/>
    <property type="molecule type" value="Genomic_DNA"/>
</dbReference>
<keyword evidence="2" id="KW-0732">Signal</keyword>
<dbReference type="KEGG" id="som:SOMG_04160"/>
<evidence type="ECO:0000313" key="3">
    <source>
        <dbReference type="EMBL" id="WBW75055.1"/>
    </source>
</evidence>
<evidence type="ECO:0000313" key="4">
    <source>
        <dbReference type="Proteomes" id="UP001212411"/>
    </source>
</evidence>
<gene>
    <name evidence="3" type="ORF">SOMG_04160</name>
</gene>
<name>A0AAE9WFP5_9SCHI</name>
<dbReference type="GeneID" id="80877636"/>
<dbReference type="AlphaFoldDB" id="A0AAE9WFP5"/>
<proteinExistence type="predicted"/>
<dbReference type="Proteomes" id="UP001212411">
    <property type="component" value="Chromosome 3"/>
</dbReference>